<reference evidence="2 3" key="1">
    <citation type="submission" date="2024-05" db="EMBL/GenBank/DDBJ databases">
        <title>Haplotype-resolved chromosome-level genome assembly of Huyou (Citrus changshanensis).</title>
        <authorList>
            <person name="Miao C."/>
            <person name="Chen W."/>
            <person name="Wu Y."/>
            <person name="Wang L."/>
            <person name="Zhao S."/>
            <person name="Grierson D."/>
            <person name="Xu C."/>
            <person name="Chen K."/>
        </authorList>
    </citation>
    <scope>NUCLEOTIDE SEQUENCE [LARGE SCALE GENOMIC DNA]</scope>
    <source>
        <strain evidence="2">01-14</strain>
        <tissue evidence="2">Leaf</tissue>
    </source>
</reference>
<evidence type="ECO:0000313" key="3">
    <source>
        <dbReference type="Proteomes" id="UP001428341"/>
    </source>
</evidence>
<dbReference type="InterPro" id="IPR058543">
    <property type="entry name" value="Beta-prop_RSE1/DDB1/CPSF1_2nd"/>
</dbReference>
<dbReference type="PANTHER" id="PTHR10644">
    <property type="entry name" value="DNA REPAIR/RNA PROCESSING CPSF FAMILY"/>
    <property type="match status" value="1"/>
</dbReference>
<dbReference type="Gene3D" id="2.130.10.10">
    <property type="entry name" value="YVTN repeat-like/Quinoprotein amine dehydrogenase"/>
    <property type="match status" value="2"/>
</dbReference>
<sequence length="331" mass="36733">MVQTKLANHISCLDVSPTGEYPDYSHGAAVGLWNGSVMILSLPELAPISEQNLGTGDWTAAINSVLMCDLQGLISFQLNVKMNEMMDAVRKSLGSKPVTLYTFFTKKNKCVIAASNMSTVVYCTYNKLDIKGNLEASHTSPFGSSSFPYHTAIAKEDVTIIGTVHDKTCISFKPLENRACCVCHQRESQTFAIEPFEKLPCNLFNCQMTKHLSPHQFMSFTSLRMVAPLLFVPSTGNSNIYYCIGTAYVLRENEPTKGRMLVFTVSGTEGNHRSCVLIECLQCNVHLLQHEEAAIRQQACDENAKWISAVAILDEGVYLGFENNFNLFIVR</sequence>
<dbReference type="AlphaFoldDB" id="A0AAP0MW81"/>
<dbReference type="InterPro" id="IPR050358">
    <property type="entry name" value="RSE1/DDB1/CFT1"/>
</dbReference>
<gene>
    <name evidence="2" type="ORF">WN944_009933</name>
</gene>
<organism evidence="2 3">
    <name type="scientific">Citrus x changshan-huyou</name>
    <dbReference type="NCBI Taxonomy" id="2935761"/>
    <lineage>
        <taxon>Eukaryota</taxon>
        <taxon>Viridiplantae</taxon>
        <taxon>Streptophyta</taxon>
        <taxon>Embryophyta</taxon>
        <taxon>Tracheophyta</taxon>
        <taxon>Spermatophyta</taxon>
        <taxon>Magnoliopsida</taxon>
        <taxon>eudicotyledons</taxon>
        <taxon>Gunneridae</taxon>
        <taxon>Pentapetalae</taxon>
        <taxon>rosids</taxon>
        <taxon>malvids</taxon>
        <taxon>Sapindales</taxon>
        <taxon>Rutaceae</taxon>
        <taxon>Aurantioideae</taxon>
        <taxon>Citrus</taxon>
    </lineage>
</organism>
<protein>
    <recommendedName>
        <fullName evidence="1">RSE1/DDB1/CPSF1 second beta-propeller domain-containing protein</fullName>
    </recommendedName>
</protein>
<evidence type="ECO:0000313" key="2">
    <source>
        <dbReference type="EMBL" id="KAK9221507.1"/>
    </source>
</evidence>
<name>A0AAP0MW81_9ROSI</name>
<comment type="caution">
    <text evidence="2">The sequence shown here is derived from an EMBL/GenBank/DDBJ whole genome shotgun (WGS) entry which is preliminary data.</text>
</comment>
<proteinExistence type="predicted"/>
<dbReference type="Pfam" id="PF23726">
    <property type="entry name" value="Beta-prop_RSE1_2nd"/>
    <property type="match status" value="1"/>
</dbReference>
<dbReference type="InterPro" id="IPR015943">
    <property type="entry name" value="WD40/YVTN_repeat-like_dom_sf"/>
</dbReference>
<keyword evidence="3" id="KW-1185">Reference proteome</keyword>
<evidence type="ECO:0000259" key="1">
    <source>
        <dbReference type="Pfam" id="PF23726"/>
    </source>
</evidence>
<dbReference type="EMBL" id="JBCGBO010000002">
    <property type="protein sequence ID" value="KAK9221507.1"/>
    <property type="molecule type" value="Genomic_DNA"/>
</dbReference>
<dbReference type="Proteomes" id="UP001428341">
    <property type="component" value="Unassembled WGS sequence"/>
</dbReference>
<feature type="domain" description="RSE1/DDB1/CPSF1 second beta-propeller" evidence="1">
    <location>
        <begin position="5"/>
        <end position="160"/>
    </location>
</feature>
<accession>A0AAP0MW81</accession>